<keyword evidence="3" id="KW-0804">Transcription</keyword>
<keyword evidence="1" id="KW-0805">Transcription regulation</keyword>
<dbReference type="RefSeq" id="WP_062766144.1">
    <property type="nucleotide sequence ID" value="NZ_CP121045.1"/>
</dbReference>
<proteinExistence type="predicted"/>
<evidence type="ECO:0000259" key="5">
    <source>
        <dbReference type="PROSITE" id="PS50977"/>
    </source>
</evidence>
<feature type="domain" description="HTH tetR-type" evidence="5">
    <location>
        <begin position="6"/>
        <end position="66"/>
    </location>
</feature>
<dbReference type="EMBL" id="LPZR01000172">
    <property type="protein sequence ID" value="KYO51475.1"/>
    <property type="molecule type" value="Genomic_DNA"/>
</dbReference>
<dbReference type="PROSITE" id="PS50977">
    <property type="entry name" value="HTH_TETR_2"/>
    <property type="match status" value="1"/>
</dbReference>
<dbReference type="SUPFAM" id="SSF46689">
    <property type="entry name" value="Homeodomain-like"/>
    <property type="match status" value="1"/>
</dbReference>
<dbReference type="PROSITE" id="PS01081">
    <property type="entry name" value="HTH_TETR_1"/>
    <property type="match status" value="1"/>
</dbReference>
<protein>
    <submittedName>
        <fullName evidence="6">TetR family transcriptional regulator</fullName>
    </submittedName>
</protein>
<keyword evidence="2 4" id="KW-0238">DNA-binding</keyword>
<evidence type="ECO:0000256" key="3">
    <source>
        <dbReference type="ARBA" id="ARBA00023163"/>
    </source>
</evidence>
<dbReference type="Proteomes" id="UP000075787">
    <property type="component" value="Unassembled WGS sequence"/>
</dbReference>
<dbReference type="Pfam" id="PF16925">
    <property type="entry name" value="TetR_C_13"/>
    <property type="match status" value="1"/>
</dbReference>
<dbReference type="PANTHER" id="PTHR47506">
    <property type="entry name" value="TRANSCRIPTIONAL REGULATORY PROTEIN"/>
    <property type="match status" value="1"/>
</dbReference>
<dbReference type="InterPro" id="IPR009057">
    <property type="entry name" value="Homeodomain-like_sf"/>
</dbReference>
<dbReference type="Gene3D" id="1.10.10.60">
    <property type="entry name" value="Homeodomain-like"/>
    <property type="match status" value="1"/>
</dbReference>
<dbReference type="Gene3D" id="1.10.357.10">
    <property type="entry name" value="Tetracycline Repressor, domain 2"/>
    <property type="match status" value="1"/>
</dbReference>
<organism evidence="6 7">
    <name type="scientific">Tistrella mobilis</name>
    <dbReference type="NCBI Taxonomy" id="171437"/>
    <lineage>
        <taxon>Bacteria</taxon>
        <taxon>Pseudomonadati</taxon>
        <taxon>Pseudomonadota</taxon>
        <taxon>Alphaproteobacteria</taxon>
        <taxon>Geminicoccales</taxon>
        <taxon>Geminicoccaceae</taxon>
        <taxon>Tistrella</taxon>
    </lineage>
</organism>
<gene>
    <name evidence="6" type="ORF">AUP44_08755</name>
</gene>
<evidence type="ECO:0000256" key="2">
    <source>
        <dbReference type="ARBA" id="ARBA00023125"/>
    </source>
</evidence>
<feature type="DNA-binding region" description="H-T-H motif" evidence="4">
    <location>
        <begin position="29"/>
        <end position="48"/>
    </location>
</feature>
<comment type="caution">
    <text evidence="6">The sequence shown here is derived from an EMBL/GenBank/DDBJ whole genome shotgun (WGS) entry which is preliminary data.</text>
</comment>
<dbReference type="GeneID" id="97242431"/>
<dbReference type="AlphaFoldDB" id="A0A162KK44"/>
<evidence type="ECO:0000313" key="7">
    <source>
        <dbReference type="Proteomes" id="UP000075787"/>
    </source>
</evidence>
<dbReference type="InterPro" id="IPR001647">
    <property type="entry name" value="HTH_TetR"/>
</dbReference>
<dbReference type="OrthoDB" id="9795242at2"/>
<dbReference type="InterPro" id="IPR036271">
    <property type="entry name" value="Tet_transcr_reg_TetR-rel_C_sf"/>
</dbReference>
<sequence length="202" mass="22052">MARPREFDEEQVLDAATRCFWARGYELTSVRDLVQHTGITSASLYNAFGDKRALYGRALDHYIESGIAERIRRCSAMAPRAGLAAFFDEPLERSISDPDHKGCMLINASLEVAPHDAGFREVVADALRRIEAFFLDRITAGQADGSVTRRLAPQDLAAHLLGTLMGLRTLSRVRPEPALLTALVQTALALLDDPATAETSAG</sequence>
<dbReference type="Pfam" id="PF00440">
    <property type="entry name" value="TetR_N"/>
    <property type="match status" value="1"/>
</dbReference>
<evidence type="ECO:0000256" key="1">
    <source>
        <dbReference type="ARBA" id="ARBA00023015"/>
    </source>
</evidence>
<evidence type="ECO:0000313" key="6">
    <source>
        <dbReference type="EMBL" id="KYO51475.1"/>
    </source>
</evidence>
<dbReference type="SUPFAM" id="SSF48498">
    <property type="entry name" value="Tetracyclin repressor-like, C-terminal domain"/>
    <property type="match status" value="1"/>
</dbReference>
<dbReference type="InterPro" id="IPR023772">
    <property type="entry name" value="DNA-bd_HTH_TetR-type_CS"/>
</dbReference>
<name>A0A162KK44_9PROT</name>
<reference evidence="6 7" key="1">
    <citation type="submission" date="2015-12" db="EMBL/GenBank/DDBJ databases">
        <title>Genome sequence of Tistrella mobilis MCCC 1A02139.</title>
        <authorList>
            <person name="Lu L."/>
            <person name="Lai Q."/>
            <person name="Shao Z."/>
            <person name="Qian P."/>
        </authorList>
    </citation>
    <scope>NUCLEOTIDE SEQUENCE [LARGE SCALE GENOMIC DNA]</scope>
    <source>
        <strain evidence="6 7">MCCC 1A02139</strain>
    </source>
</reference>
<evidence type="ECO:0000256" key="4">
    <source>
        <dbReference type="PROSITE-ProRule" id="PRU00335"/>
    </source>
</evidence>
<dbReference type="PANTHER" id="PTHR47506:SF1">
    <property type="entry name" value="HTH-TYPE TRANSCRIPTIONAL REGULATOR YJDC"/>
    <property type="match status" value="1"/>
</dbReference>
<dbReference type="PRINTS" id="PR00455">
    <property type="entry name" value="HTHTETR"/>
</dbReference>
<accession>A0A162KK44</accession>
<dbReference type="GO" id="GO:0003677">
    <property type="term" value="F:DNA binding"/>
    <property type="evidence" value="ECO:0007669"/>
    <property type="project" value="UniProtKB-UniRule"/>
</dbReference>
<dbReference type="InterPro" id="IPR011075">
    <property type="entry name" value="TetR_C"/>
</dbReference>